<gene>
    <name evidence="1" type="ORF">PHAECO_LOCUS8264</name>
</gene>
<organism evidence="1 2">
    <name type="scientific">Phaedon cochleariae</name>
    <name type="common">Mustard beetle</name>
    <dbReference type="NCBI Taxonomy" id="80249"/>
    <lineage>
        <taxon>Eukaryota</taxon>
        <taxon>Metazoa</taxon>
        <taxon>Ecdysozoa</taxon>
        <taxon>Arthropoda</taxon>
        <taxon>Hexapoda</taxon>
        <taxon>Insecta</taxon>
        <taxon>Pterygota</taxon>
        <taxon>Neoptera</taxon>
        <taxon>Endopterygota</taxon>
        <taxon>Coleoptera</taxon>
        <taxon>Polyphaga</taxon>
        <taxon>Cucujiformia</taxon>
        <taxon>Chrysomeloidea</taxon>
        <taxon>Chrysomelidae</taxon>
        <taxon>Chrysomelinae</taxon>
        <taxon>Chrysomelini</taxon>
        <taxon>Phaedon</taxon>
    </lineage>
</organism>
<dbReference type="AlphaFoldDB" id="A0A9P0DTR0"/>
<dbReference type="OrthoDB" id="6775882at2759"/>
<evidence type="ECO:0000313" key="1">
    <source>
        <dbReference type="EMBL" id="CAH1162981.1"/>
    </source>
</evidence>
<dbReference type="Gene3D" id="1.25.40.480">
    <property type="match status" value="1"/>
</dbReference>
<evidence type="ECO:0000313" key="2">
    <source>
        <dbReference type="Proteomes" id="UP001153737"/>
    </source>
</evidence>
<dbReference type="Proteomes" id="UP001153737">
    <property type="component" value="Chromosome 4"/>
</dbReference>
<keyword evidence="2" id="KW-1185">Reference proteome</keyword>
<reference evidence="1" key="2">
    <citation type="submission" date="2022-10" db="EMBL/GenBank/DDBJ databases">
        <authorList>
            <consortium name="ENA_rothamsted_submissions"/>
            <consortium name="culmorum"/>
            <person name="King R."/>
        </authorList>
    </citation>
    <scope>NUCLEOTIDE SEQUENCE</scope>
</reference>
<sequence length="347" mass="40192">MKMNIPRYEFRKENKALLAEFLKKSEEYKSNKFCNLQEHDRLTNILPVNEHLKELLIEEVVDITQSDGDISEGHSENLQALDISIEDVFNAPESSQRILNETTIDDITYAIKENLETEKCLSASVIGTLHKSDLNLEDVFLNLSNELNYEEVLNLGLSLNSALIGDDRIISHFIKYLLLKQLAVEFSDQFQSIYNEFCQRYSNILMEELTNVILNTKTDYTRVFLQYLNESETNFKSKLFRNFIFNCTTLQDNHIPLIEALHGTSDIDSLNKLVEIMSMSANNYSTNKPFGKLLLNVIKVLGKNIQTLERPMNHIIATHKSVWKGKIQKQYKENLQDSILMSQSFRY</sequence>
<reference evidence="1" key="1">
    <citation type="submission" date="2022-01" db="EMBL/GenBank/DDBJ databases">
        <authorList>
            <person name="King R."/>
        </authorList>
    </citation>
    <scope>NUCLEOTIDE SEQUENCE</scope>
</reference>
<accession>A0A9P0DTR0</accession>
<dbReference type="EMBL" id="OU896710">
    <property type="protein sequence ID" value="CAH1162981.1"/>
    <property type="molecule type" value="Genomic_DNA"/>
</dbReference>
<proteinExistence type="predicted"/>
<protein>
    <submittedName>
        <fullName evidence="1">Uncharacterized protein</fullName>
    </submittedName>
</protein>
<name>A0A9P0DTR0_PHACE</name>